<dbReference type="EC" id="6.1.1.15" evidence="1"/>
<dbReference type="InterPro" id="IPR036621">
    <property type="entry name" value="Anticodon-bd_dom_sf"/>
</dbReference>
<evidence type="ECO:0000256" key="7">
    <source>
        <dbReference type="ARBA" id="ARBA00023146"/>
    </source>
</evidence>
<dbReference type="InterPro" id="IPR002316">
    <property type="entry name" value="Pro-tRNA-ligase_IIa"/>
</dbReference>
<evidence type="ECO:0000256" key="9">
    <source>
        <dbReference type="ARBA" id="ARBA00047671"/>
    </source>
</evidence>
<evidence type="ECO:0000256" key="8">
    <source>
        <dbReference type="ARBA" id="ARBA00029731"/>
    </source>
</evidence>
<comment type="catalytic activity">
    <reaction evidence="9">
        <text>tRNA(Pro) + L-proline + ATP = L-prolyl-tRNA(Pro) + AMP + diphosphate</text>
        <dbReference type="Rhea" id="RHEA:14305"/>
        <dbReference type="Rhea" id="RHEA-COMP:9700"/>
        <dbReference type="Rhea" id="RHEA-COMP:9702"/>
        <dbReference type="ChEBI" id="CHEBI:30616"/>
        <dbReference type="ChEBI" id="CHEBI:33019"/>
        <dbReference type="ChEBI" id="CHEBI:60039"/>
        <dbReference type="ChEBI" id="CHEBI:78442"/>
        <dbReference type="ChEBI" id="CHEBI:78532"/>
        <dbReference type="ChEBI" id="CHEBI:456215"/>
        <dbReference type="EC" id="6.1.1.15"/>
    </reaction>
</comment>
<dbReference type="InterPro" id="IPR044140">
    <property type="entry name" value="ProRS_anticodon_short"/>
</dbReference>
<dbReference type="InterPro" id="IPR050062">
    <property type="entry name" value="Pro-tRNA_synthetase"/>
</dbReference>
<evidence type="ECO:0000256" key="1">
    <source>
        <dbReference type="ARBA" id="ARBA00012831"/>
    </source>
</evidence>
<name>A0A1G2R8D6_9BACT</name>
<evidence type="ECO:0000256" key="3">
    <source>
        <dbReference type="ARBA" id="ARBA00022598"/>
    </source>
</evidence>
<evidence type="ECO:0000256" key="4">
    <source>
        <dbReference type="ARBA" id="ARBA00022741"/>
    </source>
</evidence>
<keyword evidence="3" id="KW-0436">Ligase</keyword>
<dbReference type="CDD" id="cd00861">
    <property type="entry name" value="ProRS_anticodon_short"/>
    <property type="match status" value="1"/>
</dbReference>
<keyword evidence="6" id="KW-0648">Protein biosynthesis</keyword>
<evidence type="ECO:0000313" key="11">
    <source>
        <dbReference type="EMBL" id="OHA68371.1"/>
    </source>
</evidence>
<dbReference type="Pfam" id="PF00587">
    <property type="entry name" value="tRNA-synt_2b"/>
    <property type="match status" value="1"/>
</dbReference>
<dbReference type="SUPFAM" id="SSF52954">
    <property type="entry name" value="Class II aaRS ABD-related"/>
    <property type="match status" value="1"/>
</dbReference>
<dbReference type="Gene3D" id="3.40.50.800">
    <property type="entry name" value="Anticodon-binding domain"/>
    <property type="match status" value="1"/>
</dbReference>
<dbReference type="InterPro" id="IPR045864">
    <property type="entry name" value="aa-tRNA-synth_II/BPL/LPL"/>
</dbReference>
<keyword evidence="5" id="KW-0067">ATP-binding</keyword>
<evidence type="ECO:0000256" key="5">
    <source>
        <dbReference type="ARBA" id="ARBA00022840"/>
    </source>
</evidence>
<organism evidence="11 12">
    <name type="scientific">Candidatus Wildermuthbacteria bacterium RIFCSPHIGHO2_02_FULL_48_16</name>
    <dbReference type="NCBI Taxonomy" id="1802453"/>
    <lineage>
        <taxon>Bacteria</taxon>
        <taxon>Candidatus Wildermuthiibacteriota</taxon>
    </lineage>
</organism>
<dbReference type="SUPFAM" id="SSF55681">
    <property type="entry name" value="Class II aaRS and biotin synthetases"/>
    <property type="match status" value="1"/>
</dbReference>
<evidence type="ECO:0000259" key="10">
    <source>
        <dbReference type="PROSITE" id="PS50862"/>
    </source>
</evidence>
<dbReference type="InterPro" id="IPR004154">
    <property type="entry name" value="Anticodon-bd"/>
</dbReference>
<evidence type="ECO:0000313" key="12">
    <source>
        <dbReference type="Proteomes" id="UP000178529"/>
    </source>
</evidence>
<dbReference type="AlphaFoldDB" id="A0A1G2R8D6"/>
<accession>A0A1G2R8D6</accession>
<proteinExistence type="predicted"/>
<dbReference type="Pfam" id="PF03129">
    <property type="entry name" value="HGTP_anticodon"/>
    <property type="match status" value="1"/>
</dbReference>
<dbReference type="GO" id="GO:0005524">
    <property type="term" value="F:ATP binding"/>
    <property type="evidence" value="ECO:0007669"/>
    <property type="project" value="UniProtKB-KW"/>
</dbReference>
<dbReference type="GO" id="GO:0006433">
    <property type="term" value="P:prolyl-tRNA aminoacylation"/>
    <property type="evidence" value="ECO:0007669"/>
    <property type="project" value="InterPro"/>
</dbReference>
<dbReference type="PRINTS" id="PR01046">
    <property type="entry name" value="TRNASYNTHPRO"/>
</dbReference>
<dbReference type="InterPro" id="IPR002314">
    <property type="entry name" value="aa-tRNA-synt_IIb"/>
</dbReference>
<dbReference type="Proteomes" id="UP000178529">
    <property type="component" value="Unassembled WGS sequence"/>
</dbReference>
<dbReference type="PROSITE" id="PS50862">
    <property type="entry name" value="AA_TRNA_LIGASE_II"/>
    <property type="match status" value="1"/>
</dbReference>
<protein>
    <recommendedName>
        <fullName evidence="2">Proline--tRNA ligase</fullName>
        <ecNumber evidence="1">6.1.1.15</ecNumber>
    </recommendedName>
    <alternativeName>
        <fullName evidence="8">Prolyl-tRNA synthetase</fullName>
    </alternativeName>
</protein>
<gene>
    <name evidence="11" type="ORF">A3J68_00320</name>
</gene>
<sequence length="413" mass="46811">MRFTELFTKTKKEVPADEESINAKLLIQAGFVHKEMTGVYSFLPLGLRVLNKIMQIIREEMNAIGGQELFLASLQNPELWKKSKRWDDKVVDIWFKTTLKSGGEIGLANTHEEPLTELMKNHIASYKDLPAFPYQFQTKFRNELRSKSGLLRTREFVMKDLYSFSRSQEEHDAFYQKAKDAYLNTFERVGLGKHTVFTFASGGSFAKYSHEFQTLCESGEDTIFLCEKCRVAVNKEIIEEQSSCPECKGTDLKEVKATEVGNIFSLGTRFSEALGLEFTNETGKKQLVIMGSYGIGPARVMGTLVELFHDEKGMNWPKAVTPFAVHLVSLEGGENEAEKTYQELTKKGIEVLYDDRKEASAGEKLADADLMGLPFRVVVSKKTVEQNAVELRKRSEEKPQLVPLEQLLRTVTP</sequence>
<dbReference type="EMBL" id="MHTY01000026">
    <property type="protein sequence ID" value="OHA68371.1"/>
    <property type="molecule type" value="Genomic_DNA"/>
</dbReference>
<dbReference type="PANTHER" id="PTHR42753:SF2">
    <property type="entry name" value="PROLINE--TRNA LIGASE"/>
    <property type="match status" value="1"/>
</dbReference>
<feature type="domain" description="Aminoacyl-transfer RNA synthetases class-II family profile" evidence="10">
    <location>
        <begin position="38"/>
        <end position="317"/>
    </location>
</feature>
<dbReference type="InterPro" id="IPR006195">
    <property type="entry name" value="aa-tRNA-synth_II"/>
</dbReference>
<reference evidence="11 12" key="1">
    <citation type="journal article" date="2016" name="Nat. Commun.">
        <title>Thousands of microbial genomes shed light on interconnected biogeochemical processes in an aquifer system.</title>
        <authorList>
            <person name="Anantharaman K."/>
            <person name="Brown C.T."/>
            <person name="Hug L.A."/>
            <person name="Sharon I."/>
            <person name="Castelle C.J."/>
            <person name="Probst A.J."/>
            <person name="Thomas B.C."/>
            <person name="Singh A."/>
            <person name="Wilkins M.J."/>
            <person name="Karaoz U."/>
            <person name="Brodie E.L."/>
            <person name="Williams K.H."/>
            <person name="Hubbard S.S."/>
            <person name="Banfield J.F."/>
        </authorList>
    </citation>
    <scope>NUCLEOTIDE SEQUENCE [LARGE SCALE GENOMIC DNA]</scope>
</reference>
<evidence type="ECO:0000256" key="2">
    <source>
        <dbReference type="ARBA" id="ARBA00019110"/>
    </source>
</evidence>
<comment type="caution">
    <text evidence="11">The sequence shown here is derived from an EMBL/GenBank/DDBJ whole genome shotgun (WGS) entry which is preliminary data.</text>
</comment>
<dbReference type="GO" id="GO:0005829">
    <property type="term" value="C:cytosol"/>
    <property type="evidence" value="ECO:0007669"/>
    <property type="project" value="TreeGrafter"/>
</dbReference>
<keyword evidence="7 11" id="KW-0030">Aminoacyl-tRNA synthetase</keyword>
<dbReference type="PANTHER" id="PTHR42753">
    <property type="entry name" value="MITOCHONDRIAL RIBOSOME PROTEIN L39/PROLYL-TRNA LIGASE FAMILY MEMBER"/>
    <property type="match status" value="1"/>
</dbReference>
<keyword evidence="4" id="KW-0547">Nucleotide-binding</keyword>
<dbReference type="Gene3D" id="3.30.930.10">
    <property type="entry name" value="Bira Bifunctional Protein, Domain 2"/>
    <property type="match status" value="1"/>
</dbReference>
<evidence type="ECO:0000256" key="6">
    <source>
        <dbReference type="ARBA" id="ARBA00022917"/>
    </source>
</evidence>
<dbReference type="GO" id="GO:0004827">
    <property type="term" value="F:proline-tRNA ligase activity"/>
    <property type="evidence" value="ECO:0007669"/>
    <property type="project" value="UniProtKB-EC"/>
</dbReference>